<name>A0A6A4II13_9AGAR</name>
<evidence type="ECO:0000259" key="2">
    <source>
        <dbReference type="Pfam" id="PF17667"/>
    </source>
</evidence>
<accession>A0A6A4II13</accession>
<evidence type="ECO:0000313" key="4">
    <source>
        <dbReference type="Proteomes" id="UP000799118"/>
    </source>
</evidence>
<organism evidence="3 4">
    <name type="scientific">Gymnopus androsaceus JB14</name>
    <dbReference type="NCBI Taxonomy" id="1447944"/>
    <lineage>
        <taxon>Eukaryota</taxon>
        <taxon>Fungi</taxon>
        <taxon>Dikarya</taxon>
        <taxon>Basidiomycota</taxon>
        <taxon>Agaricomycotina</taxon>
        <taxon>Agaricomycetes</taxon>
        <taxon>Agaricomycetidae</taxon>
        <taxon>Agaricales</taxon>
        <taxon>Marasmiineae</taxon>
        <taxon>Omphalotaceae</taxon>
        <taxon>Gymnopus</taxon>
    </lineage>
</organism>
<feature type="compositionally biased region" description="Basic and acidic residues" evidence="1">
    <location>
        <begin position="217"/>
        <end position="226"/>
    </location>
</feature>
<dbReference type="OrthoDB" id="5569250at2759"/>
<feature type="compositionally biased region" description="Acidic residues" evidence="1">
    <location>
        <begin position="201"/>
        <end position="216"/>
    </location>
</feature>
<dbReference type="EMBL" id="ML769385">
    <property type="protein sequence ID" value="KAE9410256.1"/>
    <property type="molecule type" value="Genomic_DNA"/>
</dbReference>
<evidence type="ECO:0000256" key="1">
    <source>
        <dbReference type="SAM" id="MobiDB-lite"/>
    </source>
</evidence>
<feature type="domain" description="Fungal-type protein kinase" evidence="2">
    <location>
        <begin position="63"/>
        <end position="179"/>
    </location>
</feature>
<reference evidence="3" key="1">
    <citation type="journal article" date="2019" name="Environ. Microbiol.">
        <title>Fungal ecological strategies reflected in gene transcription - a case study of two litter decomposers.</title>
        <authorList>
            <person name="Barbi F."/>
            <person name="Kohler A."/>
            <person name="Barry K."/>
            <person name="Baskaran P."/>
            <person name="Daum C."/>
            <person name="Fauchery L."/>
            <person name="Ihrmark K."/>
            <person name="Kuo A."/>
            <person name="LaButti K."/>
            <person name="Lipzen A."/>
            <person name="Morin E."/>
            <person name="Grigoriev I.V."/>
            <person name="Henrissat B."/>
            <person name="Lindahl B."/>
            <person name="Martin F."/>
        </authorList>
    </citation>
    <scope>NUCLEOTIDE SEQUENCE</scope>
    <source>
        <strain evidence="3">JB14</strain>
    </source>
</reference>
<dbReference type="InterPro" id="IPR040976">
    <property type="entry name" value="Pkinase_fungal"/>
</dbReference>
<dbReference type="Proteomes" id="UP000799118">
    <property type="component" value="Unassembled WGS sequence"/>
</dbReference>
<gene>
    <name evidence="3" type="ORF">BT96DRAFT_983813</name>
</gene>
<dbReference type="Pfam" id="PF17667">
    <property type="entry name" value="Pkinase_fungal"/>
    <property type="match status" value="1"/>
</dbReference>
<proteinExistence type="predicted"/>
<feature type="region of interest" description="Disordered" evidence="1">
    <location>
        <begin position="194"/>
        <end position="226"/>
    </location>
</feature>
<evidence type="ECO:0000313" key="3">
    <source>
        <dbReference type="EMBL" id="KAE9410256.1"/>
    </source>
</evidence>
<dbReference type="AlphaFoldDB" id="A0A6A4II13"/>
<sequence length="226" mass="26352">MDSSQFTFHYRNEERTFIIKRVLFQSDGMVGQGRFPSATQEAEDKIILDARKLAESSDKKWKWVLNHLPVILHSFDTILNSARGCHKNHPNGEYKKRVMRVTVQEKLHPIAELEGPMELAQVFYDIVQVHEWLYEHARVLHGEISEVNLMFRRIDGKIYGVLNDFDLSFSVDRLKNGPSSDHRSWRLIYSTRSGMAKQAEHDDDSDDDDDSSDSELDSERPFDWKP</sequence>
<keyword evidence="4" id="KW-1185">Reference proteome</keyword>
<protein>
    <recommendedName>
        <fullName evidence="2">Fungal-type protein kinase domain-containing protein</fullName>
    </recommendedName>
</protein>